<protein>
    <submittedName>
        <fullName evidence="1">Uncharacterized protein</fullName>
    </submittedName>
</protein>
<dbReference type="AlphaFoldDB" id="A0A7W8QG68"/>
<dbReference type="RefSeq" id="WP_184387404.1">
    <property type="nucleotide sequence ID" value="NZ_BAAAJD010000209.1"/>
</dbReference>
<evidence type="ECO:0000313" key="2">
    <source>
        <dbReference type="Proteomes" id="UP000572635"/>
    </source>
</evidence>
<gene>
    <name evidence="1" type="ORF">HDA36_000006</name>
</gene>
<dbReference type="Proteomes" id="UP000572635">
    <property type="component" value="Unassembled WGS sequence"/>
</dbReference>
<comment type="caution">
    <text evidence="1">The sequence shown here is derived from an EMBL/GenBank/DDBJ whole genome shotgun (WGS) entry which is preliminary data.</text>
</comment>
<accession>A0A7W8QG68</accession>
<sequence>MWNVVIDASHAGEADPDELGDYASGDALALMQQTLQGASDDGVTVVGEPVMDPEITDMPDPETVTILDCMDDSQWVEPGGETSTEEVTGPRKIDATATYDGLTWRISEMRIWEKGSC</sequence>
<proteinExistence type="predicted"/>
<organism evidence="1 2">
    <name type="scientific">Nocardiopsis composta</name>
    <dbReference type="NCBI Taxonomy" id="157465"/>
    <lineage>
        <taxon>Bacteria</taxon>
        <taxon>Bacillati</taxon>
        <taxon>Actinomycetota</taxon>
        <taxon>Actinomycetes</taxon>
        <taxon>Streptosporangiales</taxon>
        <taxon>Nocardiopsidaceae</taxon>
        <taxon>Nocardiopsis</taxon>
    </lineage>
</organism>
<name>A0A7W8QG68_9ACTN</name>
<evidence type="ECO:0000313" key="1">
    <source>
        <dbReference type="EMBL" id="MBB5429922.1"/>
    </source>
</evidence>
<reference evidence="1 2" key="1">
    <citation type="submission" date="2020-08" db="EMBL/GenBank/DDBJ databases">
        <title>Sequencing the genomes of 1000 actinobacteria strains.</title>
        <authorList>
            <person name="Klenk H.-P."/>
        </authorList>
    </citation>
    <scope>NUCLEOTIDE SEQUENCE [LARGE SCALE GENOMIC DNA]</scope>
    <source>
        <strain evidence="1 2">DSM 44551</strain>
    </source>
</reference>
<keyword evidence="2" id="KW-1185">Reference proteome</keyword>
<dbReference type="EMBL" id="JACHDB010000001">
    <property type="protein sequence ID" value="MBB5429922.1"/>
    <property type="molecule type" value="Genomic_DNA"/>
</dbReference>